<protein>
    <submittedName>
        <fullName evidence="1">Uncharacterized protein</fullName>
    </submittedName>
</protein>
<reference evidence="1 2" key="1">
    <citation type="submission" date="2014-05" db="EMBL/GenBank/DDBJ databases">
        <title>Pseudomonas simiae WCS417.</title>
        <authorList>
            <person name="Berendsen R.L."/>
        </authorList>
    </citation>
    <scope>NUCLEOTIDE SEQUENCE [LARGE SCALE GENOMIC DNA]</scope>
    <source>
        <strain evidence="1 2">WCS417</strain>
    </source>
</reference>
<gene>
    <name evidence="1" type="ORF">PS417_08335</name>
</gene>
<dbReference type="AlphaFoldDB" id="A0A1N7TXF3"/>
<accession>A0A1N7TXF3</accession>
<dbReference type="EMBL" id="CP007637">
    <property type="protein sequence ID" value="AIB35585.1"/>
    <property type="molecule type" value="Genomic_DNA"/>
</dbReference>
<evidence type="ECO:0000313" key="1">
    <source>
        <dbReference type="EMBL" id="AIB35585.1"/>
    </source>
</evidence>
<proteinExistence type="predicted"/>
<sequence>MVIVYALSAQRCEGKKFIVTKLTVKDVGITRSYLFDQQATRLSTLELAGVGKVQGQFHVIGFPNFYFVGAITDKAIYNRPLYEQRNVFFYLIIEC</sequence>
<name>A0A1N7TXF3_9PSED</name>
<dbReference type="Proteomes" id="UP000027308">
    <property type="component" value="Chromosome"/>
</dbReference>
<organism evidence="1 2">
    <name type="scientific">Pseudomonas simiae</name>
    <dbReference type="NCBI Taxonomy" id="321846"/>
    <lineage>
        <taxon>Bacteria</taxon>
        <taxon>Pseudomonadati</taxon>
        <taxon>Pseudomonadota</taxon>
        <taxon>Gammaproteobacteria</taxon>
        <taxon>Pseudomonadales</taxon>
        <taxon>Pseudomonadaceae</taxon>
        <taxon>Pseudomonas</taxon>
    </lineage>
</organism>
<evidence type="ECO:0000313" key="2">
    <source>
        <dbReference type="Proteomes" id="UP000027308"/>
    </source>
</evidence>